<keyword evidence="2" id="KW-1185">Reference proteome</keyword>
<evidence type="ECO:0000313" key="1">
    <source>
        <dbReference type="EMBL" id="KAG0411090.1"/>
    </source>
</evidence>
<dbReference type="EMBL" id="JABSTQ010011462">
    <property type="protein sequence ID" value="KAG0411090.1"/>
    <property type="molecule type" value="Genomic_DNA"/>
</dbReference>
<dbReference type="Proteomes" id="UP000805193">
    <property type="component" value="Unassembled WGS sequence"/>
</dbReference>
<reference evidence="1 2" key="1">
    <citation type="journal article" date="2020" name="Cell">
        <title>Large-Scale Comparative Analyses of Tick Genomes Elucidate Their Genetic Diversity and Vector Capacities.</title>
        <authorList>
            <consortium name="Tick Genome and Microbiome Consortium (TIGMIC)"/>
            <person name="Jia N."/>
            <person name="Wang J."/>
            <person name="Shi W."/>
            <person name="Du L."/>
            <person name="Sun Y."/>
            <person name="Zhan W."/>
            <person name="Jiang J.F."/>
            <person name="Wang Q."/>
            <person name="Zhang B."/>
            <person name="Ji P."/>
            <person name="Bell-Sakyi L."/>
            <person name="Cui X.M."/>
            <person name="Yuan T.T."/>
            <person name="Jiang B.G."/>
            <person name="Yang W.F."/>
            <person name="Lam T.T."/>
            <person name="Chang Q.C."/>
            <person name="Ding S.J."/>
            <person name="Wang X.J."/>
            <person name="Zhu J.G."/>
            <person name="Ruan X.D."/>
            <person name="Zhao L."/>
            <person name="Wei J.T."/>
            <person name="Ye R.Z."/>
            <person name="Que T.C."/>
            <person name="Du C.H."/>
            <person name="Zhou Y.H."/>
            <person name="Cheng J.X."/>
            <person name="Dai P.F."/>
            <person name="Guo W.B."/>
            <person name="Han X.H."/>
            <person name="Huang E.J."/>
            <person name="Li L.F."/>
            <person name="Wei W."/>
            <person name="Gao Y.C."/>
            <person name="Liu J.Z."/>
            <person name="Shao H.Z."/>
            <person name="Wang X."/>
            <person name="Wang C.C."/>
            <person name="Yang T.C."/>
            <person name="Huo Q.B."/>
            <person name="Li W."/>
            <person name="Chen H.Y."/>
            <person name="Chen S.E."/>
            <person name="Zhou L.G."/>
            <person name="Ni X.B."/>
            <person name="Tian J.H."/>
            <person name="Sheng Y."/>
            <person name="Liu T."/>
            <person name="Pan Y.S."/>
            <person name="Xia L.Y."/>
            <person name="Li J."/>
            <person name="Zhao F."/>
            <person name="Cao W.C."/>
        </authorList>
    </citation>
    <scope>NUCLEOTIDE SEQUENCE [LARGE SCALE GENOMIC DNA]</scope>
    <source>
        <strain evidence="1">Iper-2018</strain>
    </source>
</reference>
<name>A0AC60NVG8_IXOPE</name>
<gene>
    <name evidence="1" type="ORF">HPB47_011777</name>
</gene>
<comment type="caution">
    <text evidence="1">The sequence shown here is derived from an EMBL/GenBank/DDBJ whole genome shotgun (WGS) entry which is preliminary data.</text>
</comment>
<evidence type="ECO:0000313" key="2">
    <source>
        <dbReference type="Proteomes" id="UP000805193"/>
    </source>
</evidence>
<protein>
    <submittedName>
        <fullName evidence="1">Uncharacterized protein</fullName>
    </submittedName>
</protein>
<organism evidence="1 2">
    <name type="scientific">Ixodes persulcatus</name>
    <name type="common">Taiga tick</name>
    <dbReference type="NCBI Taxonomy" id="34615"/>
    <lineage>
        <taxon>Eukaryota</taxon>
        <taxon>Metazoa</taxon>
        <taxon>Ecdysozoa</taxon>
        <taxon>Arthropoda</taxon>
        <taxon>Chelicerata</taxon>
        <taxon>Arachnida</taxon>
        <taxon>Acari</taxon>
        <taxon>Parasitiformes</taxon>
        <taxon>Ixodida</taxon>
        <taxon>Ixodoidea</taxon>
        <taxon>Ixodidae</taxon>
        <taxon>Ixodinae</taxon>
        <taxon>Ixodes</taxon>
    </lineage>
</organism>
<sequence length="668" mass="74315">MSEPLSEVTPPKKMKQSRLPFQVLPASSPQPGKKRKLSGEDAASVPKSPRSSTASADVENIPCSVLPETETKGTKKLADPAEVPNKGASIKNFFHKTTSSVTKEEFSPKQKIKEEVVVIDDDLVEILPRGQEQENGSLDEQSPTSVEKEAGELPVEPRSSTPSFSADVSESEDMADVMDTTDTSCRETSTQSEEPCSTASSQEASPTASCDKPDGKVDPDNAFGSEPTGKEVDGKEVPKAAKNGKPTQTLTKAERERQHQEKLAERERQRKERADLKAKREEEKLAKQRLREENKLRKQQLLEELSKQKEERKSLVLESRAALKEEKKQQKEKAIFANFFVKRTEPKQASEGGGGSAAAAVGAFRPFQLKDGMTLASFVPQDVLRRFDASALDQLLQAQGAPAKAGVWRVASPRTPSHAGSPAHVWLCVAFPCPGKRASWWLSRARGRFGPFGAPRDASEEGWLARKAFPRRTLQTPRQQEQRPRAKLLQFCENVRPAYWGTWRKKSQAVSGRRPWGKEKELDYEVDSEEEWEEEEPGESLSGTEDEKESEDDYEVDNDVFVPHGYLSEDEEKGDNDPMTPETLKARLKLRQEELQAELKSGTARPMRPLVVGCIWQTMGPDPGRQGAGCLDQFAAVRLTLSFRPSWEVREEALQKSAQPLPDAGKWL</sequence>
<proteinExistence type="predicted"/>
<accession>A0AC60NVG8</accession>